<name>A0A840HZ39_9PROT</name>
<keyword evidence="1" id="KW-0175">Coiled coil</keyword>
<comment type="caution">
    <text evidence="3">The sequence shown here is derived from an EMBL/GenBank/DDBJ whole genome shotgun (WGS) entry which is preliminary data.</text>
</comment>
<feature type="transmembrane region" description="Helical" evidence="2">
    <location>
        <begin position="18"/>
        <end position="36"/>
    </location>
</feature>
<dbReference type="AlphaFoldDB" id="A0A840HZ39"/>
<evidence type="ECO:0000313" key="4">
    <source>
        <dbReference type="Proteomes" id="UP000563524"/>
    </source>
</evidence>
<dbReference type="PANTHER" id="PTHR32309">
    <property type="entry name" value="TYROSINE-PROTEIN KINASE"/>
    <property type="match status" value="1"/>
</dbReference>
<feature type="coiled-coil region" evidence="1">
    <location>
        <begin position="180"/>
        <end position="236"/>
    </location>
</feature>
<keyword evidence="4" id="KW-1185">Reference proteome</keyword>
<feature type="coiled-coil region" evidence="1">
    <location>
        <begin position="323"/>
        <end position="423"/>
    </location>
</feature>
<evidence type="ECO:0000313" key="3">
    <source>
        <dbReference type="EMBL" id="MBB4657839.1"/>
    </source>
</evidence>
<organism evidence="3 4">
    <name type="scientific">Parvularcula dongshanensis</name>
    <dbReference type="NCBI Taxonomy" id="1173995"/>
    <lineage>
        <taxon>Bacteria</taxon>
        <taxon>Pseudomonadati</taxon>
        <taxon>Pseudomonadota</taxon>
        <taxon>Alphaproteobacteria</taxon>
        <taxon>Parvularculales</taxon>
        <taxon>Parvularculaceae</taxon>
        <taxon>Parvularcula</taxon>
    </lineage>
</organism>
<protein>
    <submittedName>
        <fullName evidence="3">Uncharacterized protein involved in exopolysaccharide biosynthesis</fullName>
    </submittedName>
</protein>
<dbReference type="InterPro" id="IPR050445">
    <property type="entry name" value="Bact_polysacc_biosynth/exp"/>
</dbReference>
<feature type="transmembrane region" description="Helical" evidence="2">
    <location>
        <begin position="513"/>
        <end position="534"/>
    </location>
</feature>
<keyword evidence="2" id="KW-1133">Transmembrane helix</keyword>
<dbReference type="EMBL" id="JACHOB010000001">
    <property type="protein sequence ID" value="MBB4657839.1"/>
    <property type="molecule type" value="Genomic_DNA"/>
</dbReference>
<reference evidence="3 4" key="1">
    <citation type="submission" date="2020-08" db="EMBL/GenBank/DDBJ databases">
        <title>Genomic Encyclopedia of Type Strains, Phase IV (KMG-IV): sequencing the most valuable type-strain genomes for metagenomic binning, comparative biology and taxonomic classification.</title>
        <authorList>
            <person name="Goeker M."/>
        </authorList>
    </citation>
    <scope>NUCLEOTIDE SEQUENCE [LARGE SCALE GENOMIC DNA]</scope>
    <source>
        <strain evidence="3 4">DSM 102850</strain>
    </source>
</reference>
<proteinExistence type="predicted"/>
<dbReference type="PANTHER" id="PTHR32309:SF31">
    <property type="entry name" value="CAPSULAR EXOPOLYSACCHARIDE FAMILY"/>
    <property type="match status" value="1"/>
</dbReference>
<dbReference type="Proteomes" id="UP000563524">
    <property type="component" value="Unassembled WGS sequence"/>
</dbReference>
<evidence type="ECO:0000256" key="2">
    <source>
        <dbReference type="SAM" id="Phobius"/>
    </source>
</evidence>
<feature type="transmembrane region" description="Helical" evidence="2">
    <location>
        <begin position="455"/>
        <end position="478"/>
    </location>
</feature>
<sequence length="538" mass="61116">MRFNFAPQDILRMVRQRWYWFAIPFAILAMLGLFAISQMPALYKSRALLLVEGQQIPDDIIRSTVQAEAEERMLRVRAQVMARDNIIRVGERYGVFGNERMTRTEKNRIMQDQARIEIDRRQTGRRGQNASVMAEISFMDANPALAQRVANELMTQFQATIVEIRTEQASGTTDFLREEEQKVRRNLAQITDDIAQIKAQNPNALPDNRGLYQSTYQRLLIERDRIESQISDTQTQIGVLQLQKPVFESAGSPEEQDLRAKKRLLAQLRRQYQETYPDVIALKEEVLDLERDLDPSAFREDAREEIALLGRQLEDEDEGSADYDRIAARRSELQEQVRTLSATNGPVTASEASYQGQMMTLTSRIEGLTQARADIDRQVEDLESRIGKLPEVETRLFTLEQERERLSRDLAGIQAKRQEAMRSESIEQQQKGERVLVLEQPILPDEPSSPDKPKLALAVFAFAGALAGALVLIPEVLFAKVQSKSHLEDMMPGTPVIEVPRFQTADERTPKRIAMASLTAATVVLGVALSWTAYQTLT</sequence>
<evidence type="ECO:0000256" key="1">
    <source>
        <dbReference type="SAM" id="Coils"/>
    </source>
</evidence>
<gene>
    <name evidence="3" type="ORF">GGQ59_000339</name>
</gene>
<accession>A0A840HZ39</accession>
<keyword evidence="2" id="KW-0472">Membrane</keyword>
<dbReference type="RefSeq" id="WP_183815249.1">
    <property type="nucleotide sequence ID" value="NZ_JACHOB010000001.1"/>
</dbReference>
<keyword evidence="2" id="KW-0812">Transmembrane</keyword>